<dbReference type="OrthoDB" id="9791628at2"/>
<evidence type="ECO:0000313" key="5">
    <source>
        <dbReference type="EMBL" id="KGR75346.1"/>
    </source>
</evidence>
<dbReference type="Gene3D" id="3.10.129.10">
    <property type="entry name" value="Hotdog Thioesterase"/>
    <property type="match status" value="1"/>
</dbReference>
<dbReference type="STRING" id="1384057.CD33_11515"/>
<dbReference type="SUPFAM" id="SSF54637">
    <property type="entry name" value="Thioesterase/thiol ester dehydrase-isomerase"/>
    <property type="match status" value="1"/>
</dbReference>
<feature type="domain" description="HotDog ACOT-type" evidence="4">
    <location>
        <begin position="8"/>
        <end position="120"/>
    </location>
</feature>
<comment type="similarity">
    <text evidence="1">Belongs to the acyl coenzyme A hydrolase family.</text>
</comment>
<keyword evidence="6" id="KW-1185">Reference proteome</keyword>
<dbReference type="InterPro" id="IPR006683">
    <property type="entry name" value="Thioestr_dom"/>
</dbReference>
<dbReference type="Pfam" id="PF03061">
    <property type="entry name" value="4HBT"/>
    <property type="match status" value="1"/>
</dbReference>
<protein>
    <submittedName>
        <fullName evidence="5">Acyl-CoA hydrolase</fullName>
    </submittedName>
</protein>
<name>A0A0A3HRZ8_9BACL</name>
<sequence>MTNEVPISYSRSFKTHLVLPPDTNHHHSIFGGKVLAYIDEIAAITSMKHAKSEVVTASFDSVDFISPAYAGDILELEAMVTSTGRSSMEVYVRVMAQNIKTGELKLTTESFVTMVAVDESGKPIQVPKVYPETERERQLFETGTTRRELRKAKRQSTLERRRLLENLE</sequence>
<accession>A0A0A3HRZ8</accession>
<comment type="caution">
    <text evidence="5">The sequence shown here is derived from an EMBL/GenBank/DDBJ whole genome shotgun (WGS) entry which is preliminary data.</text>
</comment>
<keyword evidence="2 3" id="KW-0378">Hydrolase</keyword>
<evidence type="ECO:0000259" key="4">
    <source>
        <dbReference type="PROSITE" id="PS51770"/>
    </source>
</evidence>
<dbReference type="PROSITE" id="PS51770">
    <property type="entry name" value="HOTDOG_ACOT"/>
    <property type="match status" value="1"/>
</dbReference>
<dbReference type="CDD" id="cd03442">
    <property type="entry name" value="BFIT_BACH"/>
    <property type="match status" value="1"/>
</dbReference>
<evidence type="ECO:0000256" key="3">
    <source>
        <dbReference type="PROSITE-ProRule" id="PRU01106"/>
    </source>
</evidence>
<dbReference type="PANTHER" id="PTHR11049:SF24">
    <property type="entry name" value="CYTOSOLIC ACYL COENZYME A THIOESTER HYDROLASE"/>
    <property type="match status" value="1"/>
</dbReference>
<gene>
    <name evidence="5" type="ORF">CD33_11515</name>
</gene>
<evidence type="ECO:0000256" key="1">
    <source>
        <dbReference type="ARBA" id="ARBA00010458"/>
    </source>
</evidence>
<dbReference type="Proteomes" id="UP000030408">
    <property type="component" value="Unassembled WGS sequence"/>
</dbReference>
<dbReference type="GO" id="GO:0052816">
    <property type="term" value="F:long-chain fatty acyl-CoA hydrolase activity"/>
    <property type="evidence" value="ECO:0007669"/>
    <property type="project" value="TreeGrafter"/>
</dbReference>
<dbReference type="eggNOG" id="COG1607">
    <property type="taxonomic scope" value="Bacteria"/>
</dbReference>
<dbReference type="GO" id="GO:0009062">
    <property type="term" value="P:fatty acid catabolic process"/>
    <property type="evidence" value="ECO:0007669"/>
    <property type="project" value="TreeGrafter"/>
</dbReference>
<dbReference type="InterPro" id="IPR033120">
    <property type="entry name" value="HOTDOG_ACOT"/>
</dbReference>
<dbReference type="GO" id="GO:0005829">
    <property type="term" value="C:cytosol"/>
    <property type="evidence" value="ECO:0007669"/>
    <property type="project" value="TreeGrafter"/>
</dbReference>
<dbReference type="RefSeq" id="WP_036200809.1">
    <property type="nucleotide sequence ID" value="NZ_AVCY01000005.1"/>
</dbReference>
<organism evidence="5 6">
    <name type="scientific">Ureibacillus sinduriensis BLB-1 = JCM 15800</name>
    <dbReference type="NCBI Taxonomy" id="1384057"/>
    <lineage>
        <taxon>Bacteria</taxon>
        <taxon>Bacillati</taxon>
        <taxon>Bacillota</taxon>
        <taxon>Bacilli</taxon>
        <taxon>Bacillales</taxon>
        <taxon>Caryophanaceae</taxon>
        <taxon>Ureibacillus</taxon>
    </lineage>
</organism>
<evidence type="ECO:0000313" key="6">
    <source>
        <dbReference type="Proteomes" id="UP000030408"/>
    </source>
</evidence>
<reference evidence="5 6" key="1">
    <citation type="submission" date="2014-02" db="EMBL/GenBank/DDBJ databases">
        <title>Draft genome sequence of Lysinibacillus sinduriensis JCM 15800.</title>
        <authorList>
            <person name="Zhang F."/>
            <person name="Wang G."/>
            <person name="Zhang L."/>
        </authorList>
    </citation>
    <scope>NUCLEOTIDE SEQUENCE [LARGE SCALE GENOMIC DNA]</scope>
    <source>
        <strain evidence="5 6">JCM 15800</strain>
    </source>
</reference>
<proteinExistence type="inferred from homology"/>
<evidence type="ECO:0000256" key="2">
    <source>
        <dbReference type="ARBA" id="ARBA00022801"/>
    </source>
</evidence>
<dbReference type="GO" id="GO:0006637">
    <property type="term" value="P:acyl-CoA metabolic process"/>
    <property type="evidence" value="ECO:0007669"/>
    <property type="project" value="TreeGrafter"/>
</dbReference>
<dbReference type="InterPro" id="IPR040170">
    <property type="entry name" value="Cytosol_ACT"/>
</dbReference>
<dbReference type="EMBL" id="JPVO01000051">
    <property type="protein sequence ID" value="KGR75346.1"/>
    <property type="molecule type" value="Genomic_DNA"/>
</dbReference>
<dbReference type="AlphaFoldDB" id="A0A0A3HRZ8"/>
<dbReference type="PANTHER" id="PTHR11049">
    <property type="entry name" value="ACYL COENZYME A THIOESTER HYDROLASE"/>
    <property type="match status" value="1"/>
</dbReference>
<dbReference type="InterPro" id="IPR029069">
    <property type="entry name" value="HotDog_dom_sf"/>
</dbReference>